<evidence type="ECO:0000313" key="1">
    <source>
        <dbReference type="EMBL" id="HAT4298955.1"/>
    </source>
</evidence>
<reference evidence="2 5" key="4">
    <citation type="submission" date="2020-12" db="EMBL/GenBank/DDBJ databases">
        <title>Comparative genomics of Clostridium perfringens reveals patterns of host-associated phylogenetic clades and virulence factors.</title>
        <authorList>
            <person name="Smith A.H."/>
            <person name="Geier R."/>
        </authorList>
    </citation>
    <scope>NUCLEOTIDE SEQUENCE [LARGE SCALE GENOMIC DNA]</scope>
    <source>
        <strain evidence="2 5">CHD15829P</strain>
    </source>
</reference>
<dbReference type="Proteomes" id="UP000668358">
    <property type="component" value="Unassembled WGS sequence"/>
</dbReference>
<protein>
    <recommendedName>
        <fullName evidence="7">FtsK domain-containing protein</fullName>
    </recommendedName>
</protein>
<accession>A0AAN5SFE6</accession>
<reference evidence="1" key="2">
    <citation type="journal article" date="2018" name="Genome Biol.">
        <title>SKESA: strategic k-mer extension for scrupulous assemblies.</title>
        <authorList>
            <person name="Souvorov A."/>
            <person name="Agarwala R."/>
            <person name="Lipman D.J."/>
        </authorList>
    </citation>
    <scope>NUCLEOTIDE SEQUENCE</scope>
    <source>
        <strain evidence="1">C25</strain>
    </source>
</reference>
<dbReference type="Proteomes" id="UP000855421">
    <property type="component" value="Unassembled WGS sequence"/>
</dbReference>
<sequence length="444" mass="50889">MLLEAMLSAAFGGALYGYMQSKEKKNEKIKLEKDKIEQLENIKTWKKCLEFADVKGIRNKINDTFTLEDYKKTEYGFLAKTKAPLGCDWMALRSIESALETNFKGTVEITKEKYSDEIKVEVITKKPEFDFKPIPLTCNEWFGGFKANHTPFTISLFDNPHILYAGKTGSGKTFAMFISFTNMLYNYKNDFDVYITQLVNAETKIFSKCKPCKMTASNLEEALVVLEKIVEICNKREREISKYGYVSVRHFNEDNPNKKFKRIILLMDEFSFFKVEDGDSDEDKKLKNKCEICLKRIAKAGRSMNVTIIGALQKATVENINSSVRSQMCMVSLRQFSGQDSKITIGTTEASRLDDCEAIIKGSGIYEKVFIPIIKSKQPQIELQKYDKNIIVPRKGVIIEDVVKEKEEKLRETIFTSDKTEENNNVVDIKTTTKKKPRRNIKGA</sequence>
<dbReference type="EMBL" id="DACTBT010000017">
    <property type="protein sequence ID" value="HAT4298955.1"/>
    <property type="molecule type" value="Genomic_DNA"/>
</dbReference>
<reference evidence="3 4" key="1">
    <citation type="journal article" date="2018" name="BMC Genomics">
        <title>Whole genome analysis reveals the diversity and evolutionary relationships between necrotic enteritis-causing strains of Clostridium perfringens.</title>
        <authorList>
            <person name="Lacey J.A."/>
            <person name="Allnutt T.R."/>
            <person name="Vezina B."/>
            <person name="Van T.T.H."/>
            <person name="Stent T."/>
            <person name="Han X."/>
            <person name="Rood J.I."/>
            <person name="Wade B."/>
            <person name="Keyburn A.L."/>
            <person name="Seeman T."/>
            <person name="Chen H."/>
            <person name="Haring V."/>
            <person name="Johanesen P.A."/>
            <person name="Lyras D."/>
            <person name="Moore R.J."/>
        </authorList>
    </citation>
    <scope>NUCLEOTIDE SEQUENCE [LARGE SCALE GENOMIC DNA]</scope>
    <source>
        <strain evidence="3 4">EUR-NE15</strain>
    </source>
</reference>
<name>A0AAN5SFE6_CLOPF</name>
<evidence type="ECO:0008006" key="7">
    <source>
        <dbReference type="Google" id="ProtNLM"/>
    </source>
</evidence>
<dbReference type="EMBL" id="PJTB01000001">
    <property type="protein sequence ID" value="PWX42384.1"/>
    <property type="molecule type" value="Genomic_DNA"/>
</dbReference>
<dbReference type="InterPro" id="IPR050206">
    <property type="entry name" value="FtsK/SpoIIIE/SftA"/>
</dbReference>
<dbReference type="RefSeq" id="WP_075841166.1">
    <property type="nucleotide sequence ID" value="NZ_CATNYE010000003.1"/>
</dbReference>
<comment type="caution">
    <text evidence="1">The sequence shown here is derived from an EMBL/GenBank/DDBJ whole genome shotgun (WGS) entry which is preliminary data.</text>
</comment>
<dbReference type="SUPFAM" id="SSF52540">
    <property type="entry name" value="P-loop containing nucleoside triphosphate hydrolases"/>
    <property type="match status" value="1"/>
</dbReference>
<organism evidence="1 6">
    <name type="scientific">Clostridium perfringens</name>
    <dbReference type="NCBI Taxonomy" id="1502"/>
    <lineage>
        <taxon>Bacteria</taxon>
        <taxon>Bacillati</taxon>
        <taxon>Bacillota</taxon>
        <taxon>Clostridia</taxon>
        <taxon>Eubacteriales</taxon>
        <taxon>Clostridiaceae</taxon>
        <taxon>Clostridium</taxon>
    </lineage>
</organism>
<gene>
    <name evidence="3" type="ORF">CYK91_04390</name>
    <name evidence="1" type="ORF">I9063_002339</name>
    <name evidence="2" type="ORF">JJB78_03810</name>
</gene>
<dbReference type="EMBL" id="JAENRE010000001">
    <property type="protein sequence ID" value="MBO3415649.1"/>
    <property type="molecule type" value="Genomic_DNA"/>
</dbReference>
<evidence type="ECO:0000313" key="5">
    <source>
        <dbReference type="Proteomes" id="UP000668358"/>
    </source>
</evidence>
<dbReference type="Proteomes" id="UP000247117">
    <property type="component" value="Unassembled WGS sequence"/>
</dbReference>
<dbReference type="PANTHER" id="PTHR22683:SF41">
    <property type="entry name" value="DNA TRANSLOCASE FTSK"/>
    <property type="match status" value="1"/>
</dbReference>
<evidence type="ECO:0000313" key="2">
    <source>
        <dbReference type="EMBL" id="MBO3415649.1"/>
    </source>
</evidence>
<evidence type="ECO:0000313" key="4">
    <source>
        <dbReference type="Proteomes" id="UP000247117"/>
    </source>
</evidence>
<evidence type="ECO:0000313" key="6">
    <source>
        <dbReference type="Proteomes" id="UP000855421"/>
    </source>
</evidence>
<proteinExistence type="predicted"/>
<dbReference type="InterPro" id="IPR027417">
    <property type="entry name" value="P-loop_NTPase"/>
</dbReference>
<reference evidence="1" key="3">
    <citation type="submission" date="2020-07" db="EMBL/GenBank/DDBJ databases">
        <authorList>
            <consortium name="NCBI Pathogen Detection Project"/>
        </authorList>
    </citation>
    <scope>NUCLEOTIDE SEQUENCE</scope>
    <source>
        <strain evidence="1">C25</strain>
    </source>
</reference>
<dbReference type="AlphaFoldDB" id="A0AAN5SFE6"/>
<dbReference type="PANTHER" id="PTHR22683">
    <property type="entry name" value="SPORULATION PROTEIN RELATED"/>
    <property type="match status" value="1"/>
</dbReference>
<evidence type="ECO:0000313" key="3">
    <source>
        <dbReference type="EMBL" id="PWX42384.1"/>
    </source>
</evidence>
<dbReference type="Gene3D" id="3.40.50.300">
    <property type="entry name" value="P-loop containing nucleotide triphosphate hydrolases"/>
    <property type="match status" value="1"/>
</dbReference>